<dbReference type="Proteomes" id="UP000234341">
    <property type="component" value="Unassembled WGS sequence"/>
</dbReference>
<gene>
    <name evidence="1" type="ORF">CYJ10_13465</name>
</gene>
<dbReference type="EMBL" id="PJRP01000005">
    <property type="protein sequence ID" value="PLQ00028.1"/>
    <property type="molecule type" value="Genomic_DNA"/>
</dbReference>
<comment type="caution">
    <text evidence="1">The sequence shown here is derived from an EMBL/GenBank/DDBJ whole genome shotgun (WGS) entry which is preliminary data.</text>
</comment>
<protein>
    <submittedName>
        <fullName evidence="1">Uncharacterized protein</fullName>
    </submittedName>
</protein>
<dbReference type="RefSeq" id="WP_101681995.1">
    <property type="nucleotide sequence ID" value="NZ_PJRP01000005.1"/>
</dbReference>
<sequence>MTRNHKLGRKLEMAAVAFATGFSSHGHTSSSLGMLAGTLAVCALVARSTFNKRPQTAGLALIAQA</sequence>
<name>A0A2N5CCV4_9BURK</name>
<evidence type="ECO:0000313" key="1">
    <source>
        <dbReference type="EMBL" id="PLQ00028.1"/>
    </source>
</evidence>
<reference evidence="1 2" key="1">
    <citation type="submission" date="2017-12" db="EMBL/GenBank/DDBJ databases">
        <title>Genome sequence of the active heterotrophic nitrifier-denitrifier, Cupriavidus pauculus UM1.</title>
        <authorList>
            <person name="Putonti C."/>
            <person name="Castignetti D."/>
        </authorList>
    </citation>
    <scope>NUCLEOTIDE SEQUENCE [LARGE SCALE GENOMIC DNA]</scope>
    <source>
        <strain evidence="1 2">UM1</strain>
    </source>
</reference>
<proteinExistence type="predicted"/>
<accession>A0A2N5CCV4</accession>
<dbReference type="OrthoDB" id="8969822at2"/>
<organism evidence="1 2">
    <name type="scientific">Cupriavidus pauculus</name>
    <dbReference type="NCBI Taxonomy" id="82633"/>
    <lineage>
        <taxon>Bacteria</taxon>
        <taxon>Pseudomonadati</taxon>
        <taxon>Pseudomonadota</taxon>
        <taxon>Betaproteobacteria</taxon>
        <taxon>Burkholderiales</taxon>
        <taxon>Burkholderiaceae</taxon>
        <taxon>Cupriavidus</taxon>
    </lineage>
</organism>
<dbReference type="AlphaFoldDB" id="A0A2N5CCV4"/>
<evidence type="ECO:0000313" key="2">
    <source>
        <dbReference type="Proteomes" id="UP000234341"/>
    </source>
</evidence>